<evidence type="ECO:0000256" key="6">
    <source>
        <dbReference type="ARBA" id="ARBA00023222"/>
    </source>
</evidence>
<evidence type="ECO:0000256" key="4">
    <source>
        <dbReference type="ARBA" id="ARBA00022605"/>
    </source>
</evidence>
<protein>
    <recommendedName>
        <fullName evidence="3">Prephenate dehydratase</fullName>
        <ecNumber evidence="2">4.2.1.51</ecNumber>
    </recommendedName>
</protein>
<keyword evidence="12" id="KW-1185">Reference proteome</keyword>
<dbReference type="CDD" id="cd04905">
    <property type="entry name" value="ACT_CM-PDT"/>
    <property type="match status" value="1"/>
</dbReference>
<dbReference type="GO" id="GO:0004664">
    <property type="term" value="F:prephenate dehydratase activity"/>
    <property type="evidence" value="ECO:0007669"/>
    <property type="project" value="UniProtKB-EC"/>
</dbReference>
<keyword evidence="4" id="KW-0028">Amino-acid biosynthesis</keyword>
<dbReference type="NCBIfam" id="NF008865">
    <property type="entry name" value="PRK11898.1"/>
    <property type="match status" value="1"/>
</dbReference>
<dbReference type="SUPFAM" id="SSF55021">
    <property type="entry name" value="ACT-like"/>
    <property type="match status" value="1"/>
</dbReference>
<evidence type="ECO:0000256" key="8">
    <source>
        <dbReference type="ARBA" id="ARBA00047848"/>
    </source>
</evidence>
<evidence type="ECO:0000259" key="9">
    <source>
        <dbReference type="PROSITE" id="PS51171"/>
    </source>
</evidence>
<dbReference type="GO" id="GO:0005737">
    <property type="term" value="C:cytoplasm"/>
    <property type="evidence" value="ECO:0007669"/>
    <property type="project" value="TreeGrafter"/>
</dbReference>
<dbReference type="CDD" id="cd13631">
    <property type="entry name" value="PBP2_Ct-PDT_like"/>
    <property type="match status" value="1"/>
</dbReference>
<dbReference type="Pfam" id="PF00800">
    <property type="entry name" value="PDT"/>
    <property type="match status" value="1"/>
</dbReference>
<dbReference type="EMBL" id="FWWT01000017">
    <property type="protein sequence ID" value="SMB90585.1"/>
    <property type="molecule type" value="Genomic_DNA"/>
</dbReference>
<comment type="catalytic activity">
    <reaction evidence="8">
        <text>prephenate + H(+) = 3-phenylpyruvate + CO2 + H2O</text>
        <dbReference type="Rhea" id="RHEA:21648"/>
        <dbReference type="ChEBI" id="CHEBI:15377"/>
        <dbReference type="ChEBI" id="CHEBI:15378"/>
        <dbReference type="ChEBI" id="CHEBI:16526"/>
        <dbReference type="ChEBI" id="CHEBI:18005"/>
        <dbReference type="ChEBI" id="CHEBI:29934"/>
        <dbReference type="EC" id="4.2.1.51"/>
    </reaction>
</comment>
<dbReference type="Proteomes" id="UP000192731">
    <property type="component" value="Unassembled WGS sequence"/>
</dbReference>
<dbReference type="InterPro" id="IPR045865">
    <property type="entry name" value="ACT-like_dom_sf"/>
</dbReference>
<organism evidence="11 12">
    <name type="scientific">Desulfonispora thiosulfatigenes DSM 11270</name>
    <dbReference type="NCBI Taxonomy" id="656914"/>
    <lineage>
        <taxon>Bacteria</taxon>
        <taxon>Bacillati</taxon>
        <taxon>Bacillota</taxon>
        <taxon>Clostridia</taxon>
        <taxon>Eubacteriales</taxon>
        <taxon>Peptococcaceae</taxon>
        <taxon>Desulfonispora</taxon>
    </lineage>
</organism>
<comment type="pathway">
    <text evidence="1">Amino-acid biosynthesis; L-phenylalanine biosynthesis; phenylpyruvate from prephenate: step 1/1.</text>
</comment>
<name>A0A1W1VB90_DESTI</name>
<accession>A0A1W1VB90</accession>
<dbReference type="PROSITE" id="PS51171">
    <property type="entry name" value="PREPHENATE_DEHYDR_3"/>
    <property type="match status" value="1"/>
</dbReference>
<keyword evidence="5" id="KW-0057">Aromatic amino acid biosynthesis</keyword>
<gene>
    <name evidence="11" type="ORF">SAMN00017405_1334</name>
</gene>
<feature type="domain" description="ACT" evidence="10">
    <location>
        <begin position="196"/>
        <end position="273"/>
    </location>
</feature>
<reference evidence="11 12" key="1">
    <citation type="submission" date="2017-04" db="EMBL/GenBank/DDBJ databases">
        <authorList>
            <person name="Afonso C.L."/>
            <person name="Miller P.J."/>
            <person name="Scott M.A."/>
            <person name="Spackman E."/>
            <person name="Goraichik I."/>
            <person name="Dimitrov K.M."/>
            <person name="Suarez D.L."/>
            <person name="Swayne D.E."/>
        </authorList>
    </citation>
    <scope>NUCLEOTIDE SEQUENCE [LARGE SCALE GENOMIC DNA]</scope>
    <source>
        <strain evidence="11 12">DSM 11270</strain>
    </source>
</reference>
<dbReference type="InterPro" id="IPR001086">
    <property type="entry name" value="Preph_deHydtase"/>
</dbReference>
<dbReference type="OrthoDB" id="9802281at2"/>
<dbReference type="GO" id="GO:0009094">
    <property type="term" value="P:L-phenylalanine biosynthetic process"/>
    <property type="evidence" value="ECO:0007669"/>
    <property type="project" value="UniProtKB-UniPathway"/>
</dbReference>
<evidence type="ECO:0000313" key="12">
    <source>
        <dbReference type="Proteomes" id="UP000192731"/>
    </source>
</evidence>
<dbReference type="PANTHER" id="PTHR21022:SF19">
    <property type="entry name" value="PREPHENATE DEHYDRATASE-RELATED"/>
    <property type="match status" value="1"/>
</dbReference>
<evidence type="ECO:0000256" key="7">
    <source>
        <dbReference type="ARBA" id="ARBA00023239"/>
    </source>
</evidence>
<dbReference type="PROSITE" id="PS51671">
    <property type="entry name" value="ACT"/>
    <property type="match status" value="1"/>
</dbReference>
<dbReference type="UniPathway" id="UPA00121">
    <property type="reaction ID" value="UER00345"/>
</dbReference>
<evidence type="ECO:0000256" key="1">
    <source>
        <dbReference type="ARBA" id="ARBA00004741"/>
    </source>
</evidence>
<dbReference type="RefSeq" id="WP_143334244.1">
    <property type="nucleotide sequence ID" value="NZ_FWWT01000017.1"/>
</dbReference>
<dbReference type="STRING" id="656914.SAMN00017405_1334"/>
<keyword evidence="6" id="KW-0584">Phenylalanine biosynthesis</keyword>
<sequence>MINKNNYIGYQGIPGSYSEEALKEYFGENVQTKNYPEFLGVFEALNEKEIDYGVLPLENSSTGAINDVYDLLRSYGFYIVGERNIKVDHNLVVNKGTKIEDLTEVYSHSQALEQSSRYLKEHPNWQLIPYKNTAISARYIKEENLKTKAAIASKRAAELYDLDILAENINYNKNNYTRFIIIGRNLEVSERCNKLSIIMTVLHEPGMLNKSLQIFSDHKVNLLKIESRPIIERSWEYFFYIDLEGNLEKNNLQEVLHLVKKNSSYYKLLGNYQKSEV</sequence>
<evidence type="ECO:0000259" key="10">
    <source>
        <dbReference type="PROSITE" id="PS51671"/>
    </source>
</evidence>
<dbReference type="EC" id="4.2.1.51" evidence="2"/>
<dbReference type="PANTHER" id="PTHR21022">
    <property type="entry name" value="PREPHENATE DEHYDRATASE P PROTEIN"/>
    <property type="match status" value="1"/>
</dbReference>
<keyword evidence="7" id="KW-0456">Lyase</keyword>
<evidence type="ECO:0000313" key="11">
    <source>
        <dbReference type="EMBL" id="SMB90585.1"/>
    </source>
</evidence>
<proteinExistence type="predicted"/>
<dbReference type="SUPFAM" id="SSF53850">
    <property type="entry name" value="Periplasmic binding protein-like II"/>
    <property type="match status" value="1"/>
</dbReference>
<feature type="domain" description="Prephenate dehydratase" evidence="9">
    <location>
        <begin position="7"/>
        <end position="184"/>
    </location>
</feature>
<dbReference type="Gene3D" id="3.40.190.10">
    <property type="entry name" value="Periplasmic binding protein-like II"/>
    <property type="match status" value="2"/>
</dbReference>
<evidence type="ECO:0000256" key="5">
    <source>
        <dbReference type="ARBA" id="ARBA00023141"/>
    </source>
</evidence>
<dbReference type="AlphaFoldDB" id="A0A1W1VB90"/>
<evidence type="ECO:0000256" key="3">
    <source>
        <dbReference type="ARBA" id="ARBA00021872"/>
    </source>
</evidence>
<dbReference type="InterPro" id="IPR002912">
    <property type="entry name" value="ACT_dom"/>
</dbReference>
<evidence type="ECO:0000256" key="2">
    <source>
        <dbReference type="ARBA" id="ARBA00013147"/>
    </source>
</evidence>
<dbReference type="Gene3D" id="3.30.70.260">
    <property type="match status" value="1"/>
</dbReference>